<evidence type="ECO:0000313" key="1">
    <source>
        <dbReference type="EMBL" id="DAD71272.1"/>
    </source>
</evidence>
<protein>
    <submittedName>
        <fullName evidence="1">Uncharacterized protein</fullName>
    </submittedName>
</protein>
<organism evidence="1">
    <name type="scientific">Siphoviridae sp. ctDuC3</name>
    <dbReference type="NCBI Taxonomy" id="2827563"/>
    <lineage>
        <taxon>Viruses</taxon>
        <taxon>Duplodnaviria</taxon>
        <taxon>Heunggongvirae</taxon>
        <taxon>Uroviricota</taxon>
        <taxon>Caudoviricetes</taxon>
    </lineage>
</organism>
<proteinExistence type="predicted"/>
<sequence>MSLPSWRRMFGTDALPPLAFTIRASSEPTQAKWASGKEQGICLFKSHWNNSIVFNCPP</sequence>
<accession>A0A8S5LN37</accession>
<name>A0A8S5LN37_9CAUD</name>
<reference evidence="1" key="1">
    <citation type="journal article" date="2021" name="Proc. Natl. Acad. Sci. U.S.A.">
        <title>A Catalog of Tens of Thousands of Viruses from Human Metagenomes Reveals Hidden Associations with Chronic Diseases.</title>
        <authorList>
            <person name="Tisza M.J."/>
            <person name="Buck C.B."/>
        </authorList>
    </citation>
    <scope>NUCLEOTIDE SEQUENCE</scope>
    <source>
        <strain evidence="1">CtDuC3</strain>
    </source>
</reference>
<dbReference type="EMBL" id="BK015879">
    <property type="protein sequence ID" value="DAD71272.1"/>
    <property type="molecule type" value="Genomic_DNA"/>
</dbReference>